<keyword evidence="3" id="KW-1185">Reference proteome</keyword>
<name>A0A9D4BZZ7_DREPO</name>
<evidence type="ECO:0000256" key="1">
    <source>
        <dbReference type="SAM" id="MobiDB-lite"/>
    </source>
</evidence>
<evidence type="ECO:0000313" key="2">
    <source>
        <dbReference type="EMBL" id="KAH3714622.1"/>
    </source>
</evidence>
<dbReference type="Proteomes" id="UP000828390">
    <property type="component" value="Unassembled WGS sequence"/>
</dbReference>
<dbReference type="EMBL" id="JAIWYP010000013">
    <property type="protein sequence ID" value="KAH3714622.1"/>
    <property type="molecule type" value="Genomic_DNA"/>
</dbReference>
<feature type="compositionally biased region" description="Basic and acidic residues" evidence="1">
    <location>
        <begin position="13"/>
        <end position="24"/>
    </location>
</feature>
<comment type="caution">
    <text evidence="2">The sequence shown here is derived from an EMBL/GenBank/DDBJ whole genome shotgun (WGS) entry which is preliminary data.</text>
</comment>
<feature type="region of interest" description="Disordered" evidence="1">
    <location>
        <begin position="1"/>
        <end position="28"/>
    </location>
</feature>
<accession>A0A9D4BZZ7</accession>
<dbReference type="AlphaFoldDB" id="A0A9D4BZZ7"/>
<sequence>MEKNAKDLYPMGRQKDDRSSDVTKRRMKRQRNRYTFKFSGKVVCRRTFHVCYDIGRSALNGIMSHMLEHGVVSRNHGNMGRRPKHALCFDDVQRVVAYLLNCAEREGIPLPAAPRGRDNIPPTYLPASTTKLDLFQDYQQNCASNIRIVKLTAFKSIWSICVPHIRIASPRDDVCVICENLRKRVVDAIEEDEKLEATDAYGDHIRQAKRVSQLINNLYLYYAPPKFISGDHIVAASSVRPCVRPCTIFVRAISQQLMTGIQ</sequence>
<gene>
    <name evidence="2" type="ORF">DPMN_057307</name>
</gene>
<dbReference type="PANTHER" id="PTHR34415:SF1">
    <property type="entry name" value="INTEGRASE CATALYTIC DOMAIN-CONTAINING PROTEIN"/>
    <property type="match status" value="1"/>
</dbReference>
<reference evidence="2" key="1">
    <citation type="journal article" date="2019" name="bioRxiv">
        <title>The Genome of the Zebra Mussel, Dreissena polymorpha: A Resource for Invasive Species Research.</title>
        <authorList>
            <person name="McCartney M.A."/>
            <person name="Auch B."/>
            <person name="Kono T."/>
            <person name="Mallez S."/>
            <person name="Zhang Y."/>
            <person name="Obille A."/>
            <person name="Becker A."/>
            <person name="Abrahante J.E."/>
            <person name="Garbe J."/>
            <person name="Badalamenti J.P."/>
            <person name="Herman A."/>
            <person name="Mangelson H."/>
            <person name="Liachko I."/>
            <person name="Sullivan S."/>
            <person name="Sone E.D."/>
            <person name="Koren S."/>
            <person name="Silverstein K.A.T."/>
            <person name="Beckman K.B."/>
            <person name="Gohl D.M."/>
        </authorList>
    </citation>
    <scope>NUCLEOTIDE SEQUENCE</scope>
    <source>
        <strain evidence="2">Duluth1</strain>
        <tissue evidence="2">Whole animal</tissue>
    </source>
</reference>
<dbReference type="PANTHER" id="PTHR34415">
    <property type="entry name" value="INTEGRASE CATALYTIC DOMAIN-CONTAINING PROTEIN"/>
    <property type="match status" value="1"/>
</dbReference>
<evidence type="ECO:0000313" key="3">
    <source>
        <dbReference type="Proteomes" id="UP000828390"/>
    </source>
</evidence>
<proteinExistence type="predicted"/>
<protein>
    <submittedName>
        <fullName evidence="2">Uncharacterized protein</fullName>
    </submittedName>
</protein>
<organism evidence="2 3">
    <name type="scientific">Dreissena polymorpha</name>
    <name type="common">Zebra mussel</name>
    <name type="synonym">Mytilus polymorpha</name>
    <dbReference type="NCBI Taxonomy" id="45954"/>
    <lineage>
        <taxon>Eukaryota</taxon>
        <taxon>Metazoa</taxon>
        <taxon>Spiralia</taxon>
        <taxon>Lophotrochozoa</taxon>
        <taxon>Mollusca</taxon>
        <taxon>Bivalvia</taxon>
        <taxon>Autobranchia</taxon>
        <taxon>Heteroconchia</taxon>
        <taxon>Euheterodonta</taxon>
        <taxon>Imparidentia</taxon>
        <taxon>Neoheterodontei</taxon>
        <taxon>Myida</taxon>
        <taxon>Dreissenoidea</taxon>
        <taxon>Dreissenidae</taxon>
        <taxon>Dreissena</taxon>
    </lineage>
</organism>
<reference evidence="2" key="2">
    <citation type="submission" date="2020-11" db="EMBL/GenBank/DDBJ databases">
        <authorList>
            <person name="McCartney M.A."/>
            <person name="Auch B."/>
            <person name="Kono T."/>
            <person name="Mallez S."/>
            <person name="Becker A."/>
            <person name="Gohl D.M."/>
            <person name="Silverstein K.A.T."/>
            <person name="Koren S."/>
            <person name="Bechman K.B."/>
            <person name="Herman A."/>
            <person name="Abrahante J.E."/>
            <person name="Garbe J."/>
        </authorList>
    </citation>
    <scope>NUCLEOTIDE SEQUENCE</scope>
    <source>
        <strain evidence="2">Duluth1</strain>
        <tissue evidence="2">Whole animal</tissue>
    </source>
</reference>